<accession>A0A8S5Q2S8</accession>
<dbReference type="EMBL" id="BK015564">
    <property type="protein sequence ID" value="DAE13137.1"/>
    <property type="molecule type" value="Genomic_DNA"/>
</dbReference>
<reference evidence="1" key="1">
    <citation type="journal article" date="2021" name="Proc. Natl. Acad. Sci. U.S.A.">
        <title>A Catalog of Tens of Thousands of Viruses from Human Metagenomes Reveals Hidden Associations with Chronic Diseases.</title>
        <authorList>
            <person name="Tisza M.J."/>
            <person name="Buck C.B."/>
        </authorList>
    </citation>
    <scope>NUCLEOTIDE SEQUENCE</scope>
    <source>
        <strain evidence="1">CtLqe90</strain>
    </source>
</reference>
<name>A0A8S5Q2S8_9CAUD</name>
<proteinExistence type="predicted"/>
<evidence type="ECO:0000313" key="1">
    <source>
        <dbReference type="EMBL" id="DAE13137.1"/>
    </source>
</evidence>
<protein>
    <submittedName>
        <fullName evidence="1">Uncharacterized protein</fullName>
    </submittedName>
</protein>
<organism evidence="1">
    <name type="scientific">Siphoviridae sp. ctLqe90</name>
    <dbReference type="NCBI Taxonomy" id="2825456"/>
    <lineage>
        <taxon>Viruses</taxon>
        <taxon>Duplodnaviria</taxon>
        <taxon>Heunggongvirae</taxon>
        <taxon>Uroviricota</taxon>
        <taxon>Caudoviricetes</taxon>
    </lineage>
</organism>
<sequence length="198" mass="23101">MDKITYLRKTKEKINEEYLEKLHGIDEIFKSDNVQIAIYVGKNIICNNLYHAIKNDGTVSFEIYELKSLLRGKLIHPFDWFVSRCPKCGCYLYYPCASTSKGYPEYNKQGFGGICANCFEERLIENTKAINFPTERGYQLVNYKYYIKAGTMNRNELEQFMMELGNKKYCNNTLSGIENDLNILELCDTIVGNEKFEY</sequence>